<dbReference type="PIRSF" id="PIRSF017184">
    <property type="entry name" value="Nnr"/>
    <property type="match status" value="1"/>
</dbReference>
<accession>A0A936ZN51</accession>
<dbReference type="HAMAP" id="MF_01966">
    <property type="entry name" value="NADHX_epimerase"/>
    <property type="match status" value="1"/>
</dbReference>
<evidence type="ECO:0000256" key="7">
    <source>
        <dbReference type="ARBA" id="ARBA00022840"/>
    </source>
</evidence>
<reference evidence="22" key="1">
    <citation type="submission" date="2021-01" db="EMBL/GenBank/DDBJ databases">
        <title>Ramlibacter sp. strain AW1 16S ribosomal RNA gene Genome sequencing and assembly.</title>
        <authorList>
            <person name="Kang M."/>
        </authorList>
    </citation>
    <scope>NUCLEOTIDE SEQUENCE</scope>
    <source>
        <strain evidence="22">AW1</strain>
    </source>
</reference>
<dbReference type="GO" id="GO:0110051">
    <property type="term" value="P:metabolite repair"/>
    <property type="evidence" value="ECO:0007669"/>
    <property type="project" value="TreeGrafter"/>
</dbReference>
<comment type="subunit">
    <text evidence="17">Homotetramer.</text>
</comment>
<protein>
    <recommendedName>
        <fullName evidence="19">Bifunctional NAD(P)H-hydrate repair enzyme</fullName>
    </recommendedName>
    <alternativeName>
        <fullName evidence="19">Nicotinamide nucleotide repair protein</fullName>
    </alternativeName>
    <domain>
        <recommendedName>
            <fullName evidence="19">ADP-dependent (S)-NAD(P)H-hydrate dehydratase</fullName>
            <ecNumber evidence="19">4.2.1.136</ecNumber>
        </recommendedName>
        <alternativeName>
            <fullName evidence="19">ADP-dependent NAD(P)HX dehydratase</fullName>
        </alternativeName>
    </domain>
    <domain>
        <recommendedName>
            <fullName evidence="19">NAD(P)H-hydrate epimerase</fullName>
            <ecNumber evidence="19">5.1.99.6</ecNumber>
        </recommendedName>
    </domain>
</protein>
<evidence type="ECO:0000256" key="13">
    <source>
        <dbReference type="ARBA" id="ARBA00023268"/>
    </source>
</evidence>
<evidence type="ECO:0000256" key="8">
    <source>
        <dbReference type="ARBA" id="ARBA00022857"/>
    </source>
</evidence>
<dbReference type="SUPFAM" id="SSF64153">
    <property type="entry name" value="YjeF N-terminal domain-like"/>
    <property type="match status" value="1"/>
</dbReference>
<dbReference type="NCBIfam" id="TIGR00197">
    <property type="entry name" value="yjeF_nterm"/>
    <property type="match status" value="1"/>
</dbReference>
<keyword evidence="6 17" id="KW-0547">Nucleotide-binding</keyword>
<keyword evidence="12 17" id="KW-0456">Lyase</keyword>
<keyword evidence="9 18" id="KW-0630">Potassium</keyword>
<dbReference type="PROSITE" id="PS01050">
    <property type="entry name" value="YJEF_C_2"/>
    <property type="match status" value="1"/>
</dbReference>
<feature type="binding site" evidence="17">
    <location>
        <position position="251"/>
    </location>
    <ligand>
        <name>(6S)-NADPHX</name>
        <dbReference type="ChEBI" id="CHEBI:64076"/>
    </ligand>
</feature>
<evidence type="ECO:0000256" key="14">
    <source>
        <dbReference type="ARBA" id="ARBA00025153"/>
    </source>
</evidence>
<dbReference type="HAMAP" id="MF_01965">
    <property type="entry name" value="NADHX_dehydratase"/>
    <property type="match status" value="1"/>
</dbReference>
<evidence type="ECO:0000256" key="18">
    <source>
        <dbReference type="HAMAP-Rule" id="MF_01966"/>
    </source>
</evidence>
<evidence type="ECO:0000256" key="10">
    <source>
        <dbReference type="ARBA" id="ARBA00023027"/>
    </source>
</evidence>
<feature type="binding site" evidence="18">
    <location>
        <begin position="129"/>
        <end position="135"/>
    </location>
    <ligand>
        <name>(6S)-NADPHX</name>
        <dbReference type="ChEBI" id="CHEBI:64076"/>
    </ligand>
</feature>
<evidence type="ECO:0000256" key="4">
    <source>
        <dbReference type="ARBA" id="ARBA00009524"/>
    </source>
</evidence>
<evidence type="ECO:0000256" key="6">
    <source>
        <dbReference type="ARBA" id="ARBA00022741"/>
    </source>
</evidence>
<keyword evidence="11 18" id="KW-0413">Isomerase</keyword>
<feature type="binding site" evidence="17">
    <location>
        <position position="359"/>
    </location>
    <ligand>
        <name>(6S)-NADPHX</name>
        <dbReference type="ChEBI" id="CHEBI:64076"/>
    </ligand>
</feature>
<dbReference type="Pfam" id="PF03853">
    <property type="entry name" value="YjeF_N"/>
    <property type="match status" value="1"/>
</dbReference>
<evidence type="ECO:0000259" key="20">
    <source>
        <dbReference type="PROSITE" id="PS51383"/>
    </source>
</evidence>
<dbReference type="PANTHER" id="PTHR12592:SF0">
    <property type="entry name" value="ATP-DEPENDENT (S)-NAD(P)H-HYDRATE DEHYDRATASE"/>
    <property type="match status" value="1"/>
</dbReference>
<keyword evidence="13" id="KW-0511">Multifunctional enzyme</keyword>
<feature type="binding site" evidence="18">
    <location>
        <position position="65"/>
    </location>
    <ligand>
        <name>K(+)</name>
        <dbReference type="ChEBI" id="CHEBI:29103"/>
    </ligand>
</feature>
<dbReference type="GO" id="GO:0005524">
    <property type="term" value="F:ATP binding"/>
    <property type="evidence" value="ECO:0007669"/>
    <property type="project" value="UniProtKB-UniRule"/>
</dbReference>
<dbReference type="GO" id="GO:0046496">
    <property type="term" value="P:nicotinamide nucleotide metabolic process"/>
    <property type="evidence" value="ECO:0007669"/>
    <property type="project" value="UniProtKB-UniRule"/>
</dbReference>
<comment type="similarity">
    <text evidence="18">Belongs to the NnrE/AIBP family.</text>
</comment>
<keyword evidence="10 17" id="KW-0520">NAD</keyword>
<comment type="function">
    <text evidence="17">Catalyzes the dehydration of the S-form of NAD(P)HX at the expense of ADP, which is converted to AMP. Together with NAD(P)HX epimerase, which catalyzes the epimerization of the S- and R-forms, the enzyme allows the repair of both epimers of NAD(P)HX, a damaged form of NAD(P)H that is a result of enzymatic or heat-dependent hydration.</text>
</comment>
<comment type="catalytic activity">
    <reaction evidence="16 17 19">
        <text>(6S)-NADPHX + ADP = AMP + phosphate + NADPH + H(+)</text>
        <dbReference type="Rhea" id="RHEA:32235"/>
        <dbReference type="ChEBI" id="CHEBI:15378"/>
        <dbReference type="ChEBI" id="CHEBI:43474"/>
        <dbReference type="ChEBI" id="CHEBI:57783"/>
        <dbReference type="ChEBI" id="CHEBI:64076"/>
        <dbReference type="ChEBI" id="CHEBI:456215"/>
        <dbReference type="ChEBI" id="CHEBI:456216"/>
        <dbReference type="EC" id="4.2.1.136"/>
    </reaction>
</comment>
<evidence type="ECO:0000259" key="21">
    <source>
        <dbReference type="PROSITE" id="PS51385"/>
    </source>
</evidence>
<feature type="binding site" evidence="17">
    <location>
        <position position="425"/>
    </location>
    <ligand>
        <name>AMP</name>
        <dbReference type="ChEBI" id="CHEBI:456215"/>
    </ligand>
</feature>
<comment type="function">
    <text evidence="18">Catalyzes the epimerization of the S- and R-forms of NAD(P)HX, a damaged form of NAD(P)H that is a result of enzymatic or heat-dependent hydration. This is a prerequisite for the S-specific NAD(P)H-hydrate dehydratase to allow the repair of both epimers of NAD(P)HX.</text>
</comment>
<dbReference type="GO" id="GO:0046872">
    <property type="term" value="F:metal ion binding"/>
    <property type="evidence" value="ECO:0007669"/>
    <property type="project" value="UniProtKB-UniRule"/>
</dbReference>
<feature type="binding site" evidence="17">
    <location>
        <position position="426"/>
    </location>
    <ligand>
        <name>(6S)-NADPHX</name>
        <dbReference type="ChEBI" id="CHEBI:64076"/>
    </ligand>
</feature>
<dbReference type="EC" id="4.2.1.136" evidence="19"/>
<evidence type="ECO:0000256" key="12">
    <source>
        <dbReference type="ARBA" id="ARBA00023239"/>
    </source>
</evidence>
<evidence type="ECO:0000256" key="5">
    <source>
        <dbReference type="ARBA" id="ARBA00022723"/>
    </source>
</evidence>
<feature type="binding site" evidence="18">
    <location>
        <position position="158"/>
    </location>
    <ligand>
        <name>(6S)-NADPHX</name>
        <dbReference type="ChEBI" id="CHEBI:64076"/>
    </ligand>
</feature>
<organism evidence="22 23">
    <name type="scientific">Ramlibacter aurantiacus</name>
    <dbReference type="NCBI Taxonomy" id="2801330"/>
    <lineage>
        <taxon>Bacteria</taxon>
        <taxon>Pseudomonadati</taxon>
        <taxon>Pseudomonadota</taxon>
        <taxon>Betaproteobacteria</taxon>
        <taxon>Burkholderiales</taxon>
        <taxon>Comamonadaceae</taxon>
        <taxon>Ramlibacter</taxon>
    </lineage>
</organism>
<dbReference type="Gene3D" id="3.40.1190.20">
    <property type="match status" value="1"/>
</dbReference>
<dbReference type="InterPro" id="IPR029056">
    <property type="entry name" value="Ribokinase-like"/>
</dbReference>
<comment type="catalytic activity">
    <reaction evidence="15 17 19">
        <text>(6S)-NADHX + ADP = AMP + phosphate + NADH + H(+)</text>
        <dbReference type="Rhea" id="RHEA:32223"/>
        <dbReference type="ChEBI" id="CHEBI:15378"/>
        <dbReference type="ChEBI" id="CHEBI:43474"/>
        <dbReference type="ChEBI" id="CHEBI:57945"/>
        <dbReference type="ChEBI" id="CHEBI:64074"/>
        <dbReference type="ChEBI" id="CHEBI:456215"/>
        <dbReference type="ChEBI" id="CHEBI:456216"/>
        <dbReference type="EC" id="4.2.1.136"/>
    </reaction>
</comment>
<dbReference type="InterPro" id="IPR030677">
    <property type="entry name" value="Nnr"/>
</dbReference>
<feature type="binding site" evidence="17">
    <location>
        <position position="304"/>
    </location>
    <ligand>
        <name>(6S)-NADPHX</name>
        <dbReference type="ChEBI" id="CHEBI:64076"/>
    </ligand>
</feature>
<evidence type="ECO:0000256" key="11">
    <source>
        <dbReference type="ARBA" id="ARBA00023235"/>
    </source>
</evidence>
<evidence type="ECO:0000313" key="23">
    <source>
        <dbReference type="Proteomes" id="UP000613011"/>
    </source>
</evidence>
<dbReference type="InterPro" id="IPR004443">
    <property type="entry name" value="YjeF_N_dom"/>
</dbReference>
<comment type="cofactor">
    <cofactor evidence="18 19">
        <name>K(+)</name>
        <dbReference type="ChEBI" id="CHEBI:29103"/>
    </cofactor>
    <text evidence="18 19">Binds 1 potassium ion per subunit.</text>
</comment>
<evidence type="ECO:0000256" key="16">
    <source>
        <dbReference type="ARBA" id="ARBA00049209"/>
    </source>
</evidence>
<feature type="binding site" evidence="18">
    <location>
        <position position="125"/>
    </location>
    <ligand>
        <name>K(+)</name>
        <dbReference type="ChEBI" id="CHEBI:29103"/>
    </ligand>
</feature>
<dbReference type="InterPro" id="IPR017953">
    <property type="entry name" value="Carbohydrate_kinase_pred_CS"/>
</dbReference>
<dbReference type="PROSITE" id="PS51383">
    <property type="entry name" value="YJEF_C_3"/>
    <property type="match status" value="1"/>
</dbReference>
<comment type="caution">
    <text evidence="18">Lacks conserved residue(s) required for the propagation of feature annotation.</text>
</comment>
<evidence type="ECO:0000256" key="1">
    <source>
        <dbReference type="ARBA" id="ARBA00000013"/>
    </source>
</evidence>
<feature type="binding site" evidence="18">
    <location>
        <begin position="64"/>
        <end position="68"/>
    </location>
    <ligand>
        <name>(6S)-NADPHX</name>
        <dbReference type="ChEBI" id="CHEBI:64076"/>
    </ligand>
</feature>
<gene>
    <name evidence="18" type="primary">nnrE</name>
    <name evidence="17" type="synonym">nnrD</name>
    <name evidence="22" type="ORF">JI739_08420</name>
</gene>
<comment type="similarity">
    <text evidence="3 19">In the N-terminal section; belongs to the NnrE/AIBP family.</text>
</comment>
<evidence type="ECO:0000256" key="15">
    <source>
        <dbReference type="ARBA" id="ARBA00048238"/>
    </source>
</evidence>
<dbReference type="GO" id="GO:0052855">
    <property type="term" value="F:ADP-dependent NAD(P)H-hydrate dehydratase activity"/>
    <property type="evidence" value="ECO:0007669"/>
    <property type="project" value="UniProtKB-UniRule"/>
</dbReference>
<dbReference type="EC" id="5.1.99.6" evidence="19"/>
<evidence type="ECO:0000256" key="3">
    <source>
        <dbReference type="ARBA" id="ARBA00006001"/>
    </source>
</evidence>
<dbReference type="GO" id="GO:0052856">
    <property type="term" value="F:NAD(P)HX epimerase activity"/>
    <property type="evidence" value="ECO:0007669"/>
    <property type="project" value="UniProtKB-UniRule"/>
</dbReference>
<dbReference type="EMBL" id="JAEQNA010000002">
    <property type="protein sequence ID" value="MBL0420363.1"/>
    <property type="molecule type" value="Genomic_DNA"/>
</dbReference>
<feature type="binding site" evidence="18">
    <location>
        <position position="161"/>
    </location>
    <ligand>
        <name>K(+)</name>
        <dbReference type="ChEBI" id="CHEBI:29103"/>
    </ligand>
</feature>
<comment type="catalytic activity">
    <reaction evidence="1 18 19">
        <text>(6R)-NADHX = (6S)-NADHX</text>
        <dbReference type="Rhea" id="RHEA:32215"/>
        <dbReference type="ChEBI" id="CHEBI:64074"/>
        <dbReference type="ChEBI" id="CHEBI:64075"/>
        <dbReference type="EC" id="5.1.99.6"/>
    </reaction>
</comment>
<proteinExistence type="inferred from homology"/>
<feature type="domain" description="YjeF N-terminal" evidence="21">
    <location>
        <begin position="18"/>
        <end position="213"/>
    </location>
</feature>
<keyword evidence="8 17" id="KW-0521">NADP</keyword>
<keyword evidence="23" id="KW-1185">Reference proteome</keyword>
<comment type="caution">
    <text evidence="22">The sequence shown here is derived from an EMBL/GenBank/DDBJ whole genome shotgun (WGS) entry which is preliminary data.</text>
</comment>
<evidence type="ECO:0000256" key="2">
    <source>
        <dbReference type="ARBA" id="ARBA00000909"/>
    </source>
</evidence>
<keyword evidence="5 18" id="KW-0479">Metal-binding</keyword>
<comment type="similarity">
    <text evidence="4 19">In the C-terminal section; belongs to the NnrD/CARKD family.</text>
</comment>
<comment type="function">
    <text evidence="14 19">Bifunctional enzyme that catalyzes the epimerization of the S- and R-forms of NAD(P)HX and the dehydration of the S-form of NAD(P)HX at the expense of ADP, which is converted to AMP. This allows the repair of both epimers of NAD(P)HX, a damaged form of NAD(P)H that is a result of enzymatic or heat-dependent hydration.</text>
</comment>
<comment type="cofactor">
    <cofactor evidence="17">
        <name>Mg(2+)</name>
        <dbReference type="ChEBI" id="CHEBI:18420"/>
    </cofactor>
</comment>
<keyword evidence="7 17" id="KW-0067">ATP-binding</keyword>
<dbReference type="CDD" id="cd01171">
    <property type="entry name" value="YXKO-related"/>
    <property type="match status" value="1"/>
</dbReference>
<evidence type="ECO:0000256" key="9">
    <source>
        <dbReference type="ARBA" id="ARBA00022958"/>
    </source>
</evidence>
<dbReference type="NCBIfam" id="TIGR00196">
    <property type="entry name" value="yjeF_cterm"/>
    <property type="match status" value="1"/>
</dbReference>
<evidence type="ECO:0000313" key="22">
    <source>
        <dbReference type="EMBL" id="MBL0420363.1"/>
    </source>
</evidence>
<dbReference type="SUPFAM" id="SSF53613">
    <property type="entry name" value="Ribokinase-like"/>
    <property type="match status" value="1"/>
</dbReference>
<sequence length="492" mass="50642">MERVTPEREWPLHDVASLRRIEAEAAASLSPHTLMQRAGLASARLALALAPHARNAWIACGPGNNGGDGFEAAFHLKTWGLEPVVTWLGTADRLPTDARASLQRAQSVGVAIQPDPPARYGIAIDALFGIGSRKPLEGTAARWRERLSTGGVPVLAIDVPSGLDADTGRGLAVRATHTLTLLALKPGLFTAGGRDAAGEVWFDDLGVAGGIVPPVARLAAEPAVEQRAHASHKGSWGDVAVIGGAPGMRGAALLAATAALHGGAGRVYVGLLDGDAGTLHGQQPDLMFRDPDRLDLDDMHVACGCGGGDAVRARLPRVLEAAASLVLDADALNAIAADPALQEKLRDRGEGRPTVLTPHPLEAARLLQVGVDDVQRDRLQAARLLGERLGCCVVLKGSGTVVAAPGALPHVNPTGNARLAVAGTGDVLAGMIAARLAAGRPPLAAACEAVFAHGRLADRWPAGSHLTAAELARAVHLPGEVSLPPSGWTGAR</sequence>
<dbReference type="PROSITE" id="PS51385">
    <property type="entry name" value="YJEF_N"/>
    <property type="match status" value="1"/>
</dbReference>
<dbReference type="RefSeq" id="WP_201683444.1">
    <property type="nucleotide sequence ID" value="NZ_JAEQNA010000002.1"/>
</dbReference>
<comment type="catalytic activity">
    <reaction evidence="2 18 19">
        <text>(6R)-NADPHX = (6S)-NADPHX</text>
        <dbReference type="Rhea" id="RHEA:32227"/>
        <dbReference type="ChEBI" id="CHEBI:64076"/>
        <dbReference type="ChEBI" id="CHEBI:64077"/>
        <dbReference type="EC" id="5.1.99.6"/>
    </reaction>
</comment>
<evidence type="ECO:0000256" key="17">
    <source>
        <dbReference type="HAMAP-Rule" id="MF_01965"/>
    </source>
</evidence>
<dbReference type="AlphaFoldDB" id="A0A936ZN51"/>
<feature type="domain" description="YjeF C-terminal" evidence="20">
    <location>
        <begin position="216"/>
        <end position="482"/>
    </location>
</feature>
<comment type="similarity">
    <text evidence="17">Belongs to the NnrD/CARKD family.</text>
</comment>
<dbReference type="InterPro" id="IPR000631">
    <property type="entry name" value="CARKD"/>
</dbReference>
<dbReference type="Pfam" id="PF01256">
    <property type="entry name" value="Carb_kinase"/>
    <property type="match status" value="1"/>
</dbReference>
<name>A0A936ZN51_9BURK</name>
<dbReference type="PANTHER" id="PTHR12592">
    <property type="entry name" value="ATP-DEPENDENT (S)-NAD(P)H-HYDRATE DEHYDRATASE FAMILY MEMBER"/>
    <property type="match status" value="1"/>
</dbReference>
<evidence type="ECO:0000256" key="19">
    <source>
        <dbReference type="PIRNR" id="PIRNR017184"/>
    </source>
</evidence>
<feature type="binding site" evidence="17">
    <location>
        <begin position="396"/>
        <end position="400"/>
    </location>
    <ligand>
        <name>AMP</name>
        <dbReference type="ChEBI" id="CHEBI:456215"/>
    </ligand>
</feature>
<dbReference type="Gene3D" id="3.40.50.10260">
    <property type="entry name" value="YjeF N-terminal domain"/>
    <property type="match status" value="1"/>
</dbReference>
<dbReference type="InterPro" id="IPR036652">
    <property type="entry name" value="YjeF_N_dom_sf"/>
</dbReference>
<dbReference type="Proteomes" id="UP000613011">
    <property type="component" value="Unassembled WGS sequence"/>
</dbReference>